<dbReference type="CDD" id="cd01948">
    <property type="entry name" value="EAL"/>
    <property type="match status" value="1"/>
</dbReference>
<reference evidence="6 7" key="1">
    <citation type="submission" date="2018-11" db="EMBL/GenBank/DDBJ databases">
        <title>Draft genome analysis of Rheinheimera mesophila isolated from an industrial waste site.</title>
        <authorList>
            <person name="Yu Q."/>
            <person name="Qi Y."/>
            <person name="Zhang H."/>
            <person name="Lu Y."/>
            <person name="Pu J."/>
        </authorList>
    </citation>
    <scope>NUCLEOTIDE SEQUENCE [LARGE SCALE GENOMIC DNA]</scope>
    <source>
        <strain evidence="6 7">IITR13</strain>
    </source>
</reference>
<keyword evidence="7" id="KW-1185">Reference proteome</keyword>
<evidence type="ECO:0000256" key="1">
    <source>
        <dbReference type="ARBA" id="ARBA00001946"/>
    </source>
</evidence>
<dbReference type="NCBIfam" id="TIGR00254">
    <property type="entry name" value="GGDEF"/>
    <property type="match status" value="1"/>
</dbReference>
<dbReference type="SMART" id="SM00086">
    <property type="entry name" value="PAC"/>
    <property type="match status" value="2"/>
</dbReference>
<dbReference type="InterPro" id="IPR043128">
    <property type="entry name" value="Rev_trsase/Diguanyl_cyclase"/>
</dbReference>
<dbReference type="InterPro" id="IPR052155">
    <property type="entry name" value="Biofilm_reg_signaling"/>
</dbReference>
<dbReference type="Gene3D" id="2.130.10.10">
    <property type="entry name" value="YVTN repeat-like/Quinoprotein amine dehydrogenase"/>
    <property type="match status" value="3"/>
</dbReference>
<dbReference type="InterPro" id="IPR035919">
    <property type="entry name" value="EAL_sf"/>
</dbReference>
<dbReference type="Pfam" id="PF00563">
    <property type="entry name" value="EAL"/>
    <property type="match status" value="1"/>
</dbReference>
<dbReference type="SUPFAM" id="SSF141868">
    <property type="entry name" value="EAL domain-like"/>
    <property type="match status" value="1"/>
</dbReference>
<evidence type="ECO:0000259" key="5">
    <source>
        <dbReference type="PROSITE" id="PS50887"/>
    </source>
</evidence>
<dbReference type="SMART" id="SM00091">
    <property type="entry name" value="PAS"/>
    <property type="match status" value="2"/>
</dbReference>
<dbReference type="Proteomes" id="UP000276260">
    <property type="component" value="Unassembled WGS sequence"/>
</dbReference>
<comment type="caution">
    <text evidence="6">The sequence shown here is derived from an EMBL/GenBank/DDBJ whole genome shotgun (WGS) entry which is preliminary data.</text>
</comment>
<dbReference type="InterPro" id="IPR011047">
    <property type="entry name" value="Quinoprotein_ADH-like_sf"/>
</dbReference>
<feature type="domain" description="PAC" evidence="3">
    <location>
        <begin position="1022"/>
        <end position="1073"/>
    </location>
</feature>
<evidence type="ECO:0000313" key="6">
    <source>
        <dbReference type="EMBL" id="RRJ19448.1"/>
    </source>
</evidence>
<dbReference type="Gene3D" id="2.60.40.10">
    <property type="entry name" value="Immunoglobulins"/>
    <property type="match status" value="1"/>
</dbReference>
<dbReference type="PANTHER" id="PTHR44757">
    <property type="entry name" value="DIGUANYLATE CYCLASE DGCP"/>
    <property type="match status" value="1"/>
</dbReference>
<dbReference type="InterPro" id="IPR000014">
    <property type="entry name" value="PAS"/>
</dbReference>
<dbReference type="SUPFAM" id="SSF50998">
    <property type="entry name" value="Quinoprotein alcohol dehydrogenase-like"/>
    <property type="match status" value="1"/>
</dbReference>
<feature type="chain" id="PRO_5018048885" evidence="2">
    <location>
        <begin position="26"/>
        <end position="1501"/>
    </location>
</feature>
<dbReference type="OrthoDB" id="8553030at2"/>
<dbReference type="EMBL" id="RRCF01000004">
    <property type="protein sequence ID" value="RRJ19448.1"/>
    <property type="molecule type" value="Genomic_DNA"/>
</dbReference>
<dbReference type="Pfam" id="PF07494">
    <property type="entry name" value="Reg_prop"/>
    <property type="match status" value="1"/>
</dbReference>
<dbReference type="SUPFAM" id="SSF55785">
    <property type="entry name" value="PYP-like sensor domain (PAS domain)"/>
    <property type="match status" value="2"/>
</dbReference>
<dbReference type="Gene3D" id="3.20.20.450">
    <property type="entry name" value="EAL domain"/>
    <property type="match status" value="1"/>
</dbReference>
<feature type="domain" description="EAL" evidence="4">
    <location>
        <begin position="1247"/>
        <end position="1499"/>
    </location>
</feature>
<dbReference type="InterPro" id="IPR000700">
    <property type="entry name" value="PAS-assoc_C"/>
</dbReference>
<evidence type="ECO:0000313" key="7">
    <source>
        <dbReference type="Proteomes" id="UP000276260"/>
    </source>
</evidence>
<sequence>MPVLATLRYLCGMLLLACCCQSVLAGPLLQPLTPDQNLSQGSVNDLLLDRQGFLWIATDAGLNRFDGYKNLLIGADSPHLQSLAFTQLLMDKKQRLWALVPRSGLYSFDPVKAKLVLHTSLPGATTLQNRFINLTQADNDELLLSSRTDLYHYQTETQQLTVLAKLADIALPDALIRTLLNTKDWILLGTSQGLVSYDKNTKQLKRIPHLPQGQQSDYQRHVKALQLKQDHLLIGTVEGLYQLELSQIARYLQTGQEPVSEELIAGPNVWQIEVQPDHLLIGTERGLLRYASDSGDTELVLKFSESNFNLSDDNVVALQSDGQGGYWLGSRFDGAYYWHPRSKAIRHFSQTGPAALSNDKIISIVEKNSEELWLGTRNGLNLLNLETRQVQNFLVNPDPKAVWHTSTIMNLSMNKNGDLWFLSSSGLSYFSVQNKELQAPALLNPEHKSVLEAARPGSWLNQQQPFYLLTDQSIYRYQPDSGQVEEIAELNPKLSASDVRIILGKWPGQPDWLVLAAYEKIWLFNEKTAELKLLYQAEASPSFSMRFADKMALDKNNTLWFSASDIGLLAFDATSMQLKHHFHSNNKLNTNVVYAVNSDQLGHIWFSSLHGVSSLNVDTLHIEQFSKKDGLTSNEFIVQSSESLSNGEMAFGSIRGVNLLSPVALTEPRRKPRIVITQLDLLSSPIESPLTDLSGQLFTLPYDSQGLTISYSSLNFRDSGKMRYRYWLDGPQRLVFPEQSSSSVMFPQLTPGDYQFNVVAVSPVTGLESEVATLRLQVQPAPWLSHWAYMAYASVSLMIMLFYLRTRQKQQRMLKVAHTKVTASEQRLKQALDSIDSGAWEWHAHKNIMFASRIYSMLGYQEALNPLAMTQHLSLVHPEDKDAYQQAWQKLMQTPDKTFDHTYRMQHKNGNWLWFRDIGKVAEVDAQGQPERVIGTFSNITETRANQEKARLFGEAFQQTRDWVVILDANQRVIAANQSFADVFGSVDQYLVSPKTHHLGISLQRRRFYTSLLRGLAVNQHWQGEELVHTPDGKERPTLINISAIGDVDKVEFFVLVFTDITAQKVAEEELRYLASYDSLTGLPNRTLLMDRIQHGIEQAKRAKKSLALCFIDLDKFKQVNDSLGHDVGDQLLQEVARRLRATLRETDTIARLGGDEFVVLLESYKNDDNISHVARKMLQSIGEPMQLGTHTVSVSPSIGIAVYPDDALDANALLKHADVAMYYAKDLGRNNFQFFIAEMNEKAHMQLAKETQLRQAFKDGEFINYYQPIVDCRSQSVIGVEVLMRWRHKNALIPPTEFIPMAEDLRLIIPMTLSLLERALVDLQQWRQAGLDLYLSVNLSTSHLEQLSLAEHTEKLLTKYQLPPSCLRFEVTESALMRDHEKAITTMLALNQLGIQLALDDFGTGYSSLKYLKELPIDAIKIDRSFVKDIGIDPDDETIIEAILSMAGSLGMSCVAEGVETEQQLAFFSSRQCYLIQGYLFAKPMPALELINWLHSEHLN</sequence>
<dbReference type="InterPro" id="IPR001633">
    <property type="entry name" value="EAL_dom"/>
</dbReference>
<feature type="signal peptide" evidence="2">
    <location>
        <begin position="1"/>
        <end position="25"/>
    </location>
</feature>
<dbReference type="Pfam" id="PF08448">
    <property type="entry name" value="PAS_4"/>
    <property type="match status" value="1"/>
</dbReference>
<dbReference type="Pfam" id="PF08447">
    <property type="entry name" value="PAS_3"/>
    <property type="match status" value="1"/>
</dbReference>
<dbReference type="InterPro" id="IPR015943">
    <property type="entry name" value="WD40/YVTN_repeat-like_dom_sf"/>
</dbReference>
<evidence type="ECO:0000259" key="3">
    <source>
        <dbReference type="PROSITE" id="PS50113"/>
    </source>
</evidence>
<dbReference type="InterPro" id="IPR011110">
    <property type="entry name" value="Reg_prop"/>
</dbReference>
<evidence type="ECO:0000259" key="4">
    <source>
        <dbReference type="PROSITE" id="PS50883"/>
    </source>
</evidence>
<gene>
    <name evidence="6" type="ORF">EIK76_13390</name>
</gene>
<proteinExistence type="predicted"/>
<dbReference type="InterPro" id="IPR013783">
    <property type="entry name" value="Ig-like_fold"/>
</dbReference>
<dbReference type="SMART" id="SM00267">
    <property type="entry name" value="GGDEF"/>
    <property type="match status" value="1"/>
</dbReference>
<name>A0A3P3QEC6_9GAMM</name>
<dbReference type="InterPro" id="IPR001610">
    <property type="entry name" value="PAC"/>
</dbReference>
<dbReference type="Gene3D" id="3.30.70.270">
    <property type="match status" value="1"/>
</dbReference>
<dbReference type="SMART" id="SM00052">
    <property type="entry name" value="EAL"/>
    <property type="match status" value="1"/>
</dbReference>
<dbReference type="InterPro" id="IPR013655">
    <property type="entry name" value="PAS_fold_3"/>
</dbReference>
<comment type="cofactor">
    <cofactor evidence="1">
        <name>Mg(2+)</name>
        <dbReference type="ChEBI" id="CHEBI:18420"/>
    </cofactor>
</comment>
<dbReference type="Gene3D" id="3.30.450.20">
    <property type="entry name" value="PAS domain"/>
    <property type="match status" value="2"/>
</dbReference>
<dbReference type="PROSITE" id="PS50883">
    <property type="entry name" value="EAL"/>
    <property type="match status" value="1"/>
</dbReference>
<dbReference type="CDD" id="cd01949">
    <property type="entry name" value="GGDEF"/>
    <property type="match status" value="1"/>
</dbReference>
<keyword evidence="2" id="KW-0732">Signal</keyword>
<dbReference type="NCBIfam" id="TIGR00229">
    <property type="entry name" value="sensory_box"/>
    <property type="match status" value="2"/>
</dbReference>
<dbReference type="Pfam" id="PF00990">
    <property type="entry name" value="GGDEF"/>
    <property type="match status" value="1"/>
</dbReference>
<dbReference type="InterPro" id="IPR035965">
    <property type="entry name" value="PAS-like_dom_sf"/>
</dbReference>
<dbReference type="PROSITE" id="PS50887">
    <property type="entry name" value="GGDEF"/>
    <property type="match status" value="1"/>
</dbReference>
<accession>A0A3P3QEC6</accession>
<feature type="domain" description="GGDEF" evidence="5">
    <location>
        <begin position="1105"/>
        <end position="1238"/>
    </location>
</feature>
<dbReference type="SUPFAM" id="SSF55073">
    <property type="entry name" value="Nucleotide cyclase"/>
    <property type="match status" value="1"/>
</dbReference>
<dbReference type="GO" id="GO:0003824">
    <property type="term" value="F:catalytic activity"/>
    <property type="evidence" value="ECO:0007669"/>
    <property type="project" value="UniProtKB-ARBA"/>
</dbReference>
<dbReference type="PROSITE" id="PS50113">
    <property type="entry name" value="PAC"/>
    <property type="match status" value="2"/>
</dbReference>
<protein>
    <submittedName>
        <fullName evidence="6">EAL domain-containing protein</fullName>
    </submittedName>
</protein>
<dbReference type="FunFam" id="3.30.70.270:FF:000001">
    <property type="entry name" value="Diguanylate cyclase domain protein"/>
    <property type="match status" value="1"/>
</dbReference>
<organism evidence="6 7">
    <name type="scientific">Rheinheimera mesophila</name>
    <dbReference type="NCBI Taxonomy" id="1547515"/>
    <lineage>
        <taxon>Bacteria</taxon>
        <taxon>Pseudomonadati</taxon>
        <taxon>Pseudomonadota</taxon>
        <taxon>Gammaproteobacteria</taxon>
        <taxon>Chromatiales</taxon>
        <taxon>Chromatiaceae</taxon>
        <taxon>Rheinheimera</taxon>
    </lineage>
</organism>
<dbReference type="InterPro" id="IPR029787">
    <property type="entry name" value="Nucleotide_cyclase"/>
</dbReference>
<feature type="domain" description="PAC" evidence="3">
    <location>
        <begin position="899"/>
        <end position="952"/>
    </location>
</feature>
<dbReference type="InterPro" id="IPR000160">
    <property type="entry name" value="GGDEF_dom"/>
</dbReference>
<dbReference type="InterPro" id="IPR013656">
    <property type="entry name" value="PAS_4"/>
</dbReference>
<dbReference type="PANTHER" id="PTHR44757:SF2">
    <property type="entry name" value="BIOFILM ARCHITECTURE MAINTENANCE PROTEIN MBAA"/>
    <property type="match status" value="1"/>
</dbReference>
<evidence type="ECO:0000256" key="2">
    <source>
        <dbReference type="SAM" id="SignalP"/>
    </source>
</evidence>
<dbReference type="CDD" id="cd00130">
    <property type="entry name" value="PAS"/>
    <property type="match status" value="2"/>
</dbReference>